<keyword evidence="3" id="KW-1185">Reference proteome</keyword>
<feature type="compositionally biased region" description="Basic and acidic residues" evidence="1">
    <location>
        <begin position="41"/>
        <end position="50"/>
    </location>
</feature>
<name>A0A0C2T8Z6_AMAMK</name>
<feature type="compositionally biased region" description="Low complexity" evidence="1">
    <location>
        <begin position="74"/>
        <end position="88"/>
    </location>
</feature>
<feature type="compositionally biased region" description="Basic and acidic residues" evidence="1">
    <location>
        <begin position="1"/>
        <end position="12"/>
    </location>
</feature>
<dbReference type="HOGENOM" id="CLU_2319809_0_0_1"/>
<dbReference type="EMBL" id="KN818262">
    <property type="protein sequence ID" value="KIL63119.1"/>
    <property type="molecule type" value="Genomic_DNA"/>
</dbReference>
<protein>
    <submittedName>
        <fullName evidence="2">Uncharacterized protein</fullName>
    </submittedName>
</protein>
<dbReference type="AlphaFoldDB" id="A0A0C2T8Z6"/>
<feature type="region of interest" description="Disordered" evidence="1">
    <location>
        <begin position="1"/>
        <end position="99"/>
    </location>
</feature>
<evidence type="ECO:0000256" key="1">
    <source>
        <dbReference type="SAM" id="MobiDB-lite"/>
    </source>
</evidence>
<evidence type="ECO:0000313" key="2">
    <source>
        <dbReference type="EMBL" id="KIL63119.1"/>
    </source>
</evidence>
<proteinExistence type="predicted"/>
<feature type="compositionally biased region" description="Acidic residues" evidence="1">
    <location>
        <begin position="61"/>
        <end position="70"/>
    </location>
</feature>
<reference evidence="2 3" key="1">
    <citation type="submission" date="2014-04" db="EMBL/GenBank/DDBJ databases">
        <title>Evolutionary Origins and Diversification of the Mycorrhizal Mutualists.</title>
        <authorList>
            <consortium name="DOE Joint Genome Institute"/>
            <consortium name="Mycorrhizal Genomics Consortium"/>
            <person name="Kohler A."/>
            <person name="Kuo A."/>
            <person name="Nagy L.G."/>
            <person name="Floudas D."/>
            <person name="Copeland A."/>
            <person name="Barry K.W."/>
            <person name="Cichocki N."/>
            <person name="Veneault-Fourrey C."/>
            <person name="LaButti K."/>
            <person name="Lindquist E.A."/>
            <person name="Lipzen A."/>
            <person name="Lundell T."/>
            <person name="Morin E."/>
            <person name="Murat C."/>
            <person name="Riley R."/>
            <person name="Ohm R."/>
            <person name="Sun H."/>
            <person name="Tunlid A."/>
            <person name="Henrissat B."/>
            <person name="Grigoriev I.V."/>
            <person name="Hibbett D.S."/>
            <person name="Martin F."/>
        </authorList>
    </citation>
    <scope>NUCLEOTIDE SEQUENCE [LARGE SCALE GENOMIC DNA]</scope>
    <source>
        <strain evidence="2 3">Koide BX008</strain>
    </source>
</reference>
<accession>A0A0C2T8Z6</accession>
<sequence length="99" mass="11910">MIEARDNDERARMTPWRLEKHRRSRMEHILQESFEPCTKTSTRDEMRSPDQADMNQRQGQEEEQPNEENETTIIRQRPQSESSSSPWIEHTEDTLKPQE</sequence>
<feature type="compositionally biased region" description="Basic and acidic residues" evidence="1">
    <location>
        <begin position="89"/>
        <end position="99"/>
    </location>
</feature>
<dbReference type="Proteomes" id="UP000054549">
    <property type="component" value="Unassembled WGS sequence"/>
</dbReference>
<gene>
    <name evidence="2" type="ORF">M378DRAFT_164807</name>
</gene>
<dbReference type="InParanoid" id="A0A0C2T8Z6"/>
<organism evidence="2 3">
    <name type="scientific">Amanita muscaria (strain Koide BX008)</name>
    <dbReference type="NCBI Taxonomy" id="946122"/>
    <lineage>
        <taxon>Eukaryota</taxon>
        <taxon>Fungi</taxon>
        <taxon>Dikarya</taxon>
        <taxon>Basidiomycota</taxon>
        <taxon>Agaricomycotina</taxon>
        <taxon>Agaricomycetes</taxon>
        <taxon>Agaricomycetidae</taxon>
        <taxon>Agaricales</taxon>
        <taxon>Pluteineae</taxon>
        <taxon>Amanitaceae</taxon>
        <taxon>Amanita</taxon>
    </lineage>
</organism>
<evidence type="ECO:0000313" key="3">
    <source>
        <dbReference type="Proteomes" id="UP000054549"/>
    </source>
</evidence>